<sequence>MERTEDTSAKKRGRPRVRPVRPTPYTKVGQGSPLLSQSRELVVKVRNFFQEEKDKGDILIPIARVVERSAAALGINKNTVVAICKEKEKKISKIGKTNMSLQTPGRKRRRQKPVTSIDVFQQEAIRQHIYSYIRRKEHPTIEKLLASLRDSNLFRGSSFSLKSVLLTLGFVYKKLNRKRILLEKNDIVAWRCRFLREVKDLNFNKIVWLDETWVNTCNTLNQGTNEGTLAAPIGKGNRFILLHAGTSEGFVPNCCLLFASKKTSDYHEEMNHETFSKWFQESLLPNLSTPSVIVMDNAPHHSKVLDEAPTEANKKSEIQEWLCEHSIQFEEHFTKAELLELCEMYKPLVPKYLIDEMAKAKGHKIVRLPPYHCNFNAIEMIWAKVKEHVAQNNTASNLTGIRRLIEKGIEKVTSVEWTDIVKQTRETILEAWTQVEINETAVEELIKHLNGDDSDSETSDFETFANECDVQIDVGTQEIYFNQTYDDDEADDNNDSYEGIIPLPSTSID</sequence>
<comment type="caution">
    <text evidence="3">The sequence shown here is derived from an EMBL/GenBank/DDBJ whole genome shotgun (WGS) entry which is preliminary data.</text>
</comment>
<dbReference type="Pfam" id="PF13358">
    <property type="entry name" value="DDE_3"/>
    <property type="match status" value="1"/>
</dbReference>
<reference evidence="3 4" key="1">
    <citation type="journal article" date="2017" name="Gigascience">
        <title>Genome sequence of the small brown planthopper, Laodelphax striatellus.</title>
        <authorList>
            <person name="Zhu J."/>
            <person name="Jiang F."/>
            <person name="Wang X."/>
            <person name="Yang P."/>
            <person name="Bao Y."/>
            <person name="Zhao W."/>
            <person name="Wang W."/>
            <person name="Lu H."/>
            <person name="Wang Q."/>
            <person name="Cui N."/>
            <person name="Li J."/>
            <person name="Chen X."/>
            <person name="Luo L."/>
            <person name="Yu J."/>
            <person name="Kang L."/>
            <person name="Cui F."/>
        </authorList>
    </citation>
    <scope>NUCLEOTIDE SEQUENCE [LARGE SCALE GENOMIC DNA]</scope>
    <source>
        <strain evidence="3">Lst14</strain>
    </source>
</reference>
<dbReference type="AlphaFoldDB" id="A0A482XLM7"/>
<dbReference type="GO" id="GO:0003676">
    <property type="term" value="F:nucleic acid binding"/>
    <property type="evidence" value="ECO:0007669"/>
    <property type="project" value="InterPro"/>
</dbReference>
<feature type="domain" description="Tc1-like transposase DDE" evidence="2">
    <location>
        <begin position="253"/>
        <end position="397"/>
    </location>
</feature>
<feature type="compositionally biased region" description="Basic residues" evidence="1">
    <location>
        <begin position="10"/>
        <end position="19"/>
    </location>
</feature>
<organism evidence="3 4">
    <name type="scientific">Laodelphax striatellus</name>
    <name type="common">Small brown planthopper</name>
    <name type="synonym">Delphax striatella</name>
    <dbReference type="NCBI Taxonomy" id="195883"/>
    <lineage>
        <taxon>Eukaryota</taxon>
        <taxon>Metazoa</taxon>
        <taxon>Ecdysozoa</taxon>
        <taxon>Arthropoda</taxon>
        <taxon>Hexapoda</taxon>
        <taxon>Insecta</taxon>
        <taxon>Pterygota</taxon>
        <taxon>Neoptera</taxon>
        <taxon>Paraneoptera</taxon>
        <taxon>Hemiptera</taxon>
        <taxon>Auchenorrhyncha</taxon>
        <taxon>Fulgoroidea</taxon>
        <taxon>Delphacidae</taxon>
        <taxon>Criomorphinae</taxon>
        <taxon>Laodelphax</taxon>
    </lineage>
</organism>
<dbReference type="Proteomes" id="UP000291343">
    <property type="component" value="Unassembled WGS sequence"/>
</dbReference>
<evidence type="ECO:0000313" key="4">
    <source>
        <dbReference type="Proteomes" id="UP000291343"/>
    </source>
</evidence>
<dbReference type="PANTHER" id="PTHR33939:SF1">
    <property type="entry name" value="DUF4371 DOMAIN-CONTAINING PROTEIN"/>
    <property type="match status" value="1"/>
</dbReference>
<feature type="compositionally biased region" description="Acidic residues" evidence="1">
    <location>
        <begin position="485"/>
        <end position="495"/>
    </location>
</feature>
<dbReference type="OrthoDB" id="6618660at2759"/>
<dbReference type="PANTHER" id="PTHR33939">
    <property type="entry name" value="PROTEIN CBG22215"/>
    <property type="match status" value="1"/>
</dbReference>
<evidence type="ECO:0000259" key="2">
    <source>
        <dbReference type="Pfam" id="PF13358"/>
    </source>
</evidence>
<name>A0A482XLM7_LAOST</name>
<proteinExistence type="predicted"/>
<accession>A0A482XLM7</accession>
<dbReference type="InParanoid" id="A0A482XLM7"/>
<gene>
    <name evidence="3" type="ORF">LSTR_LSTR012525</name>
</gene>
<feature type="region of interest" description="Disordered" evidence="1">
    <location>
        <begin position="1"/>
        <end position="32"/>
    </location>
</feature>
<dbReference type="Gene3D" id="3.30.420.10">
    <property type="entry name" value="Ribonuclease H-like superfamily/Ribonuclease H"/>
    <property type="match status" value="1"/>
</dbReference>
<keyword evidence="4" id="KW-1185">Reference proteome</keyword>
<protein>
    <recommendedName>
        <fullName evidence="2">Tc1-like transposase DDE domain-containing protein</fullName>
    </recommendedName>
</protein>
<dbReference type="InterPro" id="IPR038717">
    <property type="entry name" value="Tc1-like_DDE_dom"/>
</dbReference>
<evidence type="ECO:0000256" key="1">
    <source>
        <dbReference type="SAM" id="MobiDB-lite"/>
    </source>
</evidence>
<evidence type="ECO:0000313" key="3">
    <source>
        <dbReference type="EMBL" id="RZF46450.1"/>
    </source>
</evidence>
<feature type="region of interest" description="Disordered" evidence="1">
    <location>
        <begin position="484"/>
        <end position="509"/>
    </location>
</feature>
<dbReference type="EMBL" id="QKKF02006307">
    <property type="protein sequence ID" value="RZF46450.1"/>
    <property type="molecule type" value="Genomic_DNA"/>
</dbReference>
<dbReference type="InterPro" id="IPR036397">
    <property type="entry name" value="RNaseH_sf"/>
</dbReference>